<dbReference type="Proteomes" id="UP001499951">
    <property type="component" value="Unassembled WGS sequence"/>
</dbReference>
<dbReference type="Gene3D" id="1.25.40.10">
    <property type="entry name" value="Tetratricopeptide repeat domain"/>
    <property type="match status" value="1"/>
</dbReference>
<keyword evidence="1" id="KW-0732">Signal</keyword>
<dbReference type="RefSeq" id="WP_166937156.1">
    <property type="nucleotide sequence ID" value="NZ_BAAADD010000010.1"/>
</dbReference>
<proteinExistence type="predicted"/>
<feature type="signal peptide" evidence="1">
    <location>
        <begin position="1"/>
        <end position="18"/>
    </location>
</feature>
<reference evidence="3" key="1">
    <citation type="journal article" date="2019" name="Int. J. Syst. Evol. Microbiol.">
        <title>The Global Catalogue of Microorganisms (GCM) 10K type strain sequencing project: providing services to taxonomists for standard genome sequencing and annotation.</title>
        <authorList>
            <consortium name="The Broad Institute Genomics Platform"/>
            <consortium name="The Broad Institute Genome Sequencing Center for Infectious Disease"/>
            <person name="Wu L."/>
            <person name="Ma J."/>
        </authorList>
    </citation>
    <scope>NUCLEOTIDE SEQUENCE [LARGE SCALE GENOMIC DNA]</scope>
    <source>
        <strain evidence="3">JCM 15089</strain>
    </source>
</reference>
<gene>
    <name evidence="2" type="ORF">GCM10008942_35240</name>
</gene>
<evidence type="ECO:0008006" key="4">
    <source>
        <dbReference type="Google" id="ProtNLM"/>
    </source>
</evidence>
<dbReference type="EMBL" id="BAAADD010000010">
    <property type="protein sequence ID" value="GAA0583276.1"/>
    <property type="molecule type" value="Genomic_DNA"/>
</dbReference>
<dbReference type="SUPFAM" id="SSF48452">
    <property type="entry name" value="TPR-like"/>
    <property type="match status" value="1"/>
</dbReference>
<name>A0ABP3QB03_9PROT</name>
<keyword evidence="3" id="KW-1185">Reference proteome</keyword>
<dbReference type="InterPro" id="IPR019734">
    <property type="entry name" value="TPR_rpt"/>
</dbReference>
<evidence type="ECO:0000256" key="1">
    <source>
        <dbReference type="SAM" id="SignalP"/>
    </source>
</evidence>
<dbReference type="InterPro" id="IPR011990">
    <property type="entry name" value="TPR-like_helical_dom_sf"/>
</dbReference>
<accession>A0ABP3QB03</accession>
<evidence type="ECO:0000313" key="3">
    <source>
        <dbReference type="Proteomes" id="UP001499951"/>
    </source>
</evidence>
<feature type="chain" id="PRO_5047006711" description="Tetratricopeptide repeat protein" evidence="1">
    <location>
        <begin position="19"/>
        <end position="266"/>
    </location>
</feature>
<comment type="caution">
    <text evidence="2">The sequence shown here is derived from an EMBL/GenBank/DDBJ whole genome shotgun (WGS) entry which is preliminary data.</text>
</comment>
<dbReference type="SMART" id="SM00028">
    <property type="entry name" value="TPR"/>
    <property type="match status" value="3"/>
</dbReference>
<organism evidence="2 3">
    <name type="scientific">Rhizomicrobium electricum</name>
    <dbReference type="NCBI Taxonomy" id="480070"/>
    <lineage>
        <taxon>Bacteria</taxon>
        <taxon>Pseudomonadati</taxon>
        <taxon>Pseudomonadota</taxon>
        <taxon>Alphaproteobacteria</taxon>
        <taxon>Micropepsales</taxon>
        <taxon>Micropepsaceae</taxon>
        <taxon>Rhizomicrobium</taxon>
    </lineage>
</organism>
<sequence length="266" mass="28084">MGRLAIIGFVAFAAAAHAGGYDDFSAGIDANNRGAAGVAAMHFTRAITAGDLPASYLPAAYVGRARAALRQEQCAEAVRDLDAAIVRKHDFADAYSLRAEAHVCLGQDGAAFADADAAVRLRPAAGYLFTRSRLNWNRGAFAEAHADAETAATRDPGNAYFRLWSAVTATALARPKSIDGAGTATIGDWPGPLLDLFGGRIAPEAVWQAAANDKGRACEAAFYIGAWNQAQGRPQLAKNLYARAAANCPRNYVAFDAARRALKRLE</sequence>
<protein>
    <recommendedName>
        <fullName evidence="4">Tetratricopeptide repeat protein</fullName>
    </recommendedName>
</protein>
<evidence type="ECO:0000313" key="2">
    <source>
        <dbReference type="EMBL" id="GAA0583276.1"/>
    </source>
</evidence>